<protein>
    <recommendedName>
        <fullName evidence="7">BTB domain-containing protein</fullName>
    </recommendedName>
</protein>
<dbReference type="PANTHER" id="PTHR24394:SF20">
    <property type="entry name" value="ZINC FINGER AND BTB DOMAIN-CONTAINING PROTEIN 42"/>
    <property type="match status" value="1"/>
</dbReference>
<dbReference type="Proteomes" id="UP000316079">
    <property type="component" value="Unassembled WGS sequence"/>
</dbReference>
<dbReference type="SMART" id="SM00225">
    <property type="entry name" value="BTB"/>
    <property type="match status" value="1"/>
</dbReference>
<dbReference type="GO" id="GO:0005634">
    <property type="term" value="C:nucleus"/>
    <property type="evidence" value="ECO:0007669"/>
    <property type="project" value="TreeGrafter"/>
</dbReference>
<dbReference type="SUPFAM" id="SSF54695">
    <property type="entry name" value="POZ domain"/>
    <property type="match status" value="1"/>
</dbReference>
<feature type="region of interest" description="Disordered" evidence="6">
    <location>
        <begin position="392"/>
        <end position="435"/>
    </location>
</feature>
<sequence>MEFPEHSRHLLHCLSQQRLQGFLCDCTVFVGEAAFQAHRAVLASCSMYFHLFYRDQMDRRERVLLNSDIVTAPAFSLLLEFMYEGKLEFRDLPVEDVLAAASYLHMYDIVKVCKGRLKEKEMQEDPNPHSRESGKVCKVAMKEVTDANAHLYESMKAYNGKNKIAKDSNASFFEHFTVSKVNPNEKETNEHFYENVNVYKGKLMDANALFPESIKVCEAMLKETTKDVNAQYYDNLKVCKRKMTEESTEDTDAHFYNSMKACKGNLKEKEMKEANAQFSERMEVCKASLKEKESQEGADADAQKANGHSELVSVNYVSSEASACVPTAGKTKAHVISVSGVTFPVSQRSHDVEGALDLSLKPLSSVDGLFSGQLALDRKQPAMETRVKAEHDFLSEQDTVAPMSPESQRLGSTSAEHSEDEDEEDPASSSDISSSSGPCIIVFLCYDDDDDDDDDGVSVQKCTHRQKRSPYTHQLENRSSCSAEGFPRPARALGLLSAFSDSIVPELESRSAVNRCRRAASHTERHINNEAEPRGLKCRGDIAPSSRSDSCYRFTTERETLVNTEEPGPDFTPHTSVFIAVASARVCVCKHASAQLLWATGDGFRDSGLE</sequence>
<keyword evidence="4" id="KW-0862">Zinc</keyword>
<dbReference type="Gene3D" id="3.30.710.10">
    <property type="entry name" value="Potassium Channel Kv1.1, Chain A"/>
    <property type="match status" value="1"/>
</dbReference>
<evidence type="ECO:0000313" key="8">
    <source>
        <dbReference type="EMBL" id="TRY96264.1"/>
    </source>
</evidence>
<accession>A0A553R255</accession>
<feature type="compositionally biased region" description="Polar residues" evidence="6">
    <location>
        <begin position="471"/>
        <end position="482"/>
    </location>
</feature>
<keyword evidence="9" id="KW-1185">Reference proteome</keyword>
<dbReference type="PROSITE" id="PS50097">
    <property type="entry name" value="BTB"/>
    <property type="match status" value="1"/>
</dbReference>
<keyword evidence="3" id="KW-0863">Zinc-finger</keyword>
<evidence type="ECO:0000256" key="1">
    <source>
        <dbReference type="ARBA" id="ARBA00022723"/>
    </source>
</evidence>
<keyword evidence="5" id="KW-0539">Nucleus</keyword>
<keyword evidence="2" id="KW-0677">Repeat</keyword>
<dbReference type="GO" id="GO:0000981">
    <property type="term" value="F:DNA-binding transcription factor activity, RNA polymerase II-specific"/>
    <property type="evidence" value="ECO:0007669"/>
    <property type="project" value="TreeGrafter"/>
</dbReference>
<evidence type="ECO:0000256" key="2">
    <source>
        <dbReference type="ARBA" id="ARBA00022737"/>
    </source>
</evidence>
<evidence type="ECO:0000313" key="9">
    <source>
        <dbReference type="Proteomes" id="UP000316079"/>
    </source>
</evidence>
<name>A0A553R255_9TELE</name>
<dbReference type="InterPro" id="IPR000210">
    <property type="entry name" value="BTB/POZ_dom"/>
</dbReference>
<evidence type="ECO:0000256" key="6">
    <source>
        <dbReference type="SAM" id="MobiDB-lite"/>
    </source>
</evidence>
<reference evidence="8 9" key="1">
    <citation type="journal article" date="2019" name="Sci. Data">
        <title>Hybrid genome assembly and annotation of Danionella translucida.</title>
        <authorList>
            <person name="Kadobianskyi M."/>
            <person name="Schulze L."/>
            <person name="Schuelke M."/>
            <person name="Judkewitz B."/>
        </authorList>
    </citation>
    <scope>NUCLEOTIDE SEQUENCE [LARGE SCALE GENOMIC DNA]</scope>
    <source>
        <strain evidence="8 9">Bolton</strain>
    </source>
</reference>
<keyword evidence="1" id="KW-0479">Metal-binding</keyword>
<gene>
    <name evidence="8" type="ORF">DNTS_001499</name>
</gene>
<organism evidence="8 9">
    <name type="scientific">Danionella cerebrum</name>
    <dbReference type="NCBI Taxonomy" id="2873325"/>
    <lineage>
        <taxon>Eukaryota</taxon>
        <taxon>Metazoa</taxon>
        <taxon>Chordata</taxon>
        <taxon>Craniata</taxon>
        <taxon>Vertebrata</taxon>
        <taxon>Euteleostomi</taxon>
        <taxon>Actinopterygii</taxon>
        <taxon>Neopterygii</taxon>
        <taxon>Teleostei</taxon>
        <taxon>Ostariophysi</taxon>
        <taxon>Cypriniformes</taxon>
        <taxon>Danionidae</taxon>
        <taxon>Danioninae</taxon>
        <taxon>Danionella</taxon>
    </lineage>
</organism>
<evidence type="ECO:0000259" key="7">
    <source>
        <dbReference type="PROSITE" id="PS50097"/>
    </source>
</evidence>
<evidence type="ECO:0000256" key="3">
    <source>
        <dbReference type="ARBA" id="ARBA00022771"/>
    </source>
</evidence>
<dbReference type="GO" id="GO:0008270">
    <property type="term" value="F:zinc ion binding"/>
    <property type="evidence" value="ECO:0007669"/>
    <property type="project" value="UniProtKB-KW"/>
</dbReference>
<comment type="caution">
    <text evidence="8">The sequence shown here is derived from an EMBL/GenBank/DDBJ whole genome shotgun (WGS) entry which is preliminary data.</text>
</comment>
<dbReference type="OrthoDB" id="4748970at2759"/>
<feature type="region of interest" description="Disordered" evidence="6">
    <location>
        <begin position="454"/>
        <end position="483"/>
    </location>
</feature>
<evidence type="ECO:0000256" key="4">
    <source>
        <dbReference type="ARBA" id="ARBA00022833"/>
    </source>
</evidence>
<evidence type="ECO:0000256" key="5">
    <source>
        <dbReference type="ARBA" id="ARBA00023242"/>
    </source>
</evidence>
<proteinExistence type="predicted"/>
<dbReference type="AlphaFoldDB" id="A0A553R255"/>
<dbReference type="FunFam" id="3.30.710.10:FF:000021">
    <property type="entry name" value="Zinc finger and BTB domain-containing protein 18"/>
    <property type="match status" value="1"/>
</dbReference>
<dbReference type="Pfam" id="PF00651">
    <property type="entry name" value="BTB"/>
    <property type="match status" value="1"/>
</dbReference>
<dbReference type="InterPro" id="IPR011333">
    <property type="entry name" value="SKP1/BTB/POZ_sf"/>
</dbReference>
<feature type="domain" description="BTB" evidence="7">
    <location>
        <begin position="24"/>
        <end position="91"/>
    </location>
</feature>
<dbReference type="EMBL" id="SRMA01025309">
    <property type="protein sequence ID" value="TRY96264.1"/>
    <property type="molecule type" value="Genomic_DNA"/>
</dbReference>
<dbReference type="PANTHER" id="PTHR24394">
    <property type="entry name" value="ZINC FINGER PROTEIN"/>
    <property type="match status" value="1"/>
</dbReference>
<dbReference type="STRING" id="623744.A0A553R255"/>